<reference evidence="2" key="1">
    <citation type="submission" date="2019-11" db="EMBL/GenBank/DDBJ databases">
        <title>Leishmania tarentolae CDS.</title>
        <authorList>
            <person name="Goto Y."/>
            <person name="Yamagishi J."/>
        </authorList>
    </citation>
    <scope>NUCLEOTIDE SEQUENCE [LARGE SCALE GENOMIC DNA]</scope>
    <source>
        <strain evidence="2">Parrot Tar II</strain>
    </source>
</reference>
<proteinExistence type="predicted"/>
<evidence type="ECO:0000256" key="1">
    <source>
        <dbReference type="SAM" id="MobiDB-lite"/>
    </source>
</evidence>
<feature type="region of interest" description="Disordered" evidence="1">
    <location>
        <begin position="193"/>
        <end position="229"/>
    </location>
</feature>
<dbReference type="AlphaFoldDB" id="A0A640KFH8"/>
<evidence type="ECO:0000313" key="2">
    <source>
        <dbReference type="EMBL" id="GET88202.1"/>
    </source>
</evidence>
<feature type="compositionally biased region" description="Polar residues" evidence="1">
    <location>
        <begin position="826"/>
        <end position="836"/>
    </location>
</feature>
<gene>
    <name evidence="2" type="ORF">LtaPh_2014300</name>
</gene>
<dbReference type="Proteomes" id="UP000419144">
    <property type="component" value="Unassembled WGS sequence"/>
</dbReference>
<feature type="region of interest" description="Disordered" evidence="1">
    <location>
        <begin position="814"/>
        <end position="836"/>
    </location>
</feature>
<sequence length="1045" mass="112182">MMTPSQTGVHPFPRNTLRCVPSCGDRRRCMRPALSQARLTSTLRALAPLCITPRFAIFLSLYDRTGGTVTATYIVLFTPGMNQQDLPPVYSAGPLPPQTQAVVNLPPPFRCVSRKSGRRGEEAMTLATAQESFGGHTATRLLQQPQLTQLEGTSHGASSASASLPPETLHVDWSRWGASLPPRGYTMSQRNLREAPASGGDQQSRKQTSHQHDGGDTEAMQGRPTVTAPLPEFAHRGKRRRTEHISFTSLLKEVFMYLDTVASTQHQPDHGYVDSNAEEDEEGNFRQATTVSSSTAASRYSSANLAVPHGCSSSCNDDINSPVASAPAPLMSVDLAVRDTLRVLQQCWEYCGSPRDAFEPVHLLSSITIHLLLTYGHHTITHNGQYVVLRGGAEHLPWVGCLYSILLAYIYRHRVSSVSSSNGHDDGWDGRVTPTLDCISRILLFNCHSFGWLNHTGSGEYEYSHRRLYQAREALLGLLEDPRYMALGRPAGCPLCASSVMGGNASTLILLGDTIVMEGGAPSLGLAHSRDTFTAHYQYGRGIACCVPERGGGRQLDATGAPLVAGCGVYRPISGTELCAAHREPPRSVAMQSRCACHRHQREQGQHLATSLDGCLVEEDSPTLVCSGGHDHDGLWSGVRSSSSWLSSTGAAPCRLAPVCCGVCRAVGVLGQAVLLGPTGPLAIHLQFDEREWFDMNARTVPAATSHCWMSTATADTTAMCPPLSSHLVSQYASDPAGALAAVLYAVLQGDSTAGLTAQHYQGALEDHRRNLPHVGDSVPLAEFVEWLVWLLNAPPPALVVEWHLSPPTPATTTTSITHRCEDGAPSSSWDSGVTGDSQVSLSSPCSSMAQLRTPLAPSRSSATALPNIVDSCGATGGLKSVKVTRVYGSGEDHTTASLPKDHQQHSCYWNSSSSLGMLSQPRRSTVMQLLETYSDVVQNRAAVLPPAAATSLTPSVDTSCALPFTDANGTGGHISEAMRPHVLLDWLVAAQESLQPCEATSLFDGVERPLVLAKDLEVVAEAERLLNASSVATSLQFRPRNTRL</sequence>
<dbReference type="OrthoDB" id="262305at2759"/>
<feature type="region of interest" description="Disordered" evidence="1">
    <location>
        <begin position="266"/>
        <end position="286"/>
    </location>
</feature>
<accession>A0A640KFH8</accession>
<name>A0A640KFH8_LEITA</name>
<comment type="caution">
    <text evidence="2">The sequence shown here is derived from an EMBL/GenBank/DDBJ whole genome shotgun (WGS) entry which is preliminary data.</text>
</comment>
<dbReference type="VEuPathDB" id="TriTrypDB:LtaPh_2014300"/>
<evidence type="ECO:0000313" key="3">
    <source>
        <dbReference type="Proteomes" id="UP000419144"/>
    </source>
</evidence>
<dbReference type="EMBL" id="BLBS01000025">
    <property type="protein sequence ID" value="GET88202.1"/>
    <property type="molecule type" value="Genomic_DNA"/>
</dbReference>
<organism evidence="2 3">
    <name type="scientific">Leishmania tarentolae</name>
    <name type="common">Sauroleishmania tarentolae</name>
    <dbReference type="NCBI Taxonomy" id="5689"/>
    <lineage>
        <taxon>Eukaryota</taxon>
        <taxon>Discoba</taxon>
        <taxon>Euglenozoa</taxon>
        <taxon>Kinetoplastea</taxon>
        <taxon>Metakinetoplastina</taxon>
        <taxon>Trypanosomatida</taxon>
        <taxon>Trypanosomatidae</taxon>
        <taxon>Leishmaniinae</taxon>
        <taxon>Leishmania</taxon>
        <taxon>lizard Leishmania</taxon>
    </lineage>
</organism>
<protein>
    <submittedName>
        <fullName evidence="2">Uncharacterized protein</fullName>
    </submittedName>
</protein>
<keyword evidence="3" id="KW-1185">Reference proteome</keyword>